<gene>
    <name evidence="1" type="ORF">LZC94_20380</name>
</gene>
<dbReference type="InterPro" id="IPR015029">
    <property type="entry name" value="PrnB"/>
</dbReference>
<dbReference type="SUPFAM" id="SSF140959">
    <property type="entry name" value="Indolic compounds 2,3-dioxygenase-like"/>
    <property type="match status" value="1"/>
</dbReference>
<dbReference type="EMBL" id="CP089984">
    <property type="protein sequence ID" value="WXB19570.1"/>
    <property type="molecule type" value="Genomic_DNA"/>
</dbReference>
<dbReference type="RefSeq" id="WP_394829177.1">
    <property type="nucleotide sequence ID" value="NZ_CP089984.1"/>
</dbReference>
<evidence type="ECO:0000313" key="2">
    <source>
        <dbReference type="Proteomes" id="UP001370348"/>
    </source>
</evidence>
<keyword evidence="2" id="KW-1185">Reference proteome</keyword>
<accession>A0ABZ2MAR9</accession>
<dbReference type="Gene3D" id="1.20.58.480">
    <property type="match status" value="1"/>
</dbReference>
<sequence length="365" mass="40444">MSGVEGALPLPTRPAPDFAAMHAAIAARDPLRALPSLRQVPESNVRQDFPGLLRLLQGLLPTLDVVRGWDAFDAAAGMRDLGFLIGSIRRHGHEPAEVLPALEPVMLELSRLTGLPPSVNLLHVTVWNPADPALERRFTKVDAEAHLFESVRLSMAALEAAVHRTLELYEEPLTSPAFAPMADDVAHLLRKMVDAIVYAYRNIPPQIFAAELRPYFEPVRFAGKSWLGPGAVEMPLFVLEHALWSSSTTHRGCTEFKETYVPYILPQLRPLYHRFTGRPSLLDRAEAEARDRGPTAKVLASLKALDRIFEVILRFRAPHMRLAEQAYVPENEAHSVGSGGYAPAMLGELLALTRDARARLTLFDL</sequence>
<dbReference type="Pfam" id="PF08933">
    <property type="entry name" value="PrnB"/>
    <property type="match status" value="1"/>
</dbReference>
<evidence type="ECO:0000313" key="1">
    <source>
        <dbReference type="EMBL" id="WXB19570.1"/>
    </source>
</evidence>
<protein>
    <submittedName>
        <fullName evidence="1">DUF1864 family protein</fullName>
    </submittedName>
</protein>
<organism evidence="1 2">
    <name type="scientific">Pendulispora albinea</name>
    <dbReference type="NCBI Taxonomy" id="2741071"/>
    <lineage>
        <taxon>Bacteria</taxon>
        <taxon>Pseudomonadati</taxon>
        <taxon>Myxococcota</taxon>
        <taxon>Myxococcia</taxon>
        <taxon>Myxococcales</taxon>
        <taxon>Sorangiineae</taxon>
        <taxon>Pendulisporaceae</taxon>
        <taxon>Pendulispora</taxon>
    </lineage>
</organism>
<reference evidence="1 2" key="1">
    <citation type="submission" date="2021-12" db="EMBL/GenBank/DDBJ databases">
        <title>Discovery of the Pendulisporaceae a myxobacterial family with distinct sporulation behavior and unique specialized metabolism.</title>
        <authorList>
            <person name="Garcia R."/>
            <person name="Popoff A."/>
            <person name="Bader C.D."/>
            <person name="Loehr J."/>
            <person name="Walesch S."/>
            <person name="Walt C."/>
            <person name="Boldt J."/>
            <person name="Bunk B."/>
            <person name="Haeckl F.J.F.P.J."/>
            <person name="Gunesch A.P."/>
            <person name="Birkelbach J."/>
            <person name="Nuebel U."/>
            <person name="Pietschmann T."/>
            <person name="Bach T."/>
            <person name="Mueller R."/>
        </authorList>
    </citation>
    <scope>NUCLEOTIDE SEQUENCE [LARGE SCALE GENOMIC DNA]</scope>
    <source>
        <strain evidence="1 2">MSr11954</strain>
    </source>
</reference>
<dbReference type="Proteomes" id="UP001370348">
    <property type="component" value="Chromosome"/>
</dbReference>
<dbReference type="Gene3D" id="1.20.58.1320">
    <property type="match status" value="1"/>
</dbReference>
<name>A0ABZ2MAR9_9BACT</name>
<dbReference type="InterPro" id="IPR037217">
    <property type="entry name" value="Trp/Indoleamine_2_3_dOase-like"/>
</dbReference>
<proteinExistence type="predicted"/>